<feature type="domain" description="Response regulatory" evidence="3">
    <location>
        <begin position="1"/>
        <end position="104"/>
    </location>
</feature>
<protein>
    <recommendedName>
        <fullName evidence="3">Response regulatory domain-containing protein</fullName>
    </recommendedName>
</protein>
<dbReference type="InterPro" id="IPR050595">
    <property type="entry name" value="Bact_response_regulator"/>
</dbReference>
<name>A0A445N3A6_9BACT</name>
<sequence>MGKKMLEGLGYKVRAETSSIKALKLFSAAPEKYDLVITGMTLPKMAGDEFSRELIRIRPDIPIILCTGYSETITEQRVKQIGIKAFLMKPVNMNKMAKTIRKLLDIP</sequence>
<keyword evidence="1" id="KW-0597">Phosphoprotein</keyword>
<dbReference type="GO" id="GO:0000160">
    <property type="term" value="P:phosphorelay signal transduction system"/>
    <property type="evidence" value="ECO:0007669"/>
    <property type="project" value="InterPro"/>
</dbReference>
<evidence type="ECO:0000256" key="1">
    <source>
        <dbReference type="ARBA" id="ARBA00022553"/>
    </source>
</evidence>
<evidence type="ECO:0000256" key="2">
    <source>
        <dbReference type="PROSITE-ProRule" id="PRU00169"/>
    </source>
</evidence>
<dbReference type="AlphaFoldDB" id="A0A445N3A6"/>
<dbReference type="Pfam" id="PF00072">
    <property type="entry name" value="Response_reg"/>
    <property type="match status" value="1"/>
</dbReference>
<dbReference type="InterPro" id="IPR001789">
    <property type="entry name" value="Sig_transdc_resp-reg_receiver"/>
</dbReference>
<dbReference type="PANTHER" id="PTHR44591:SF3">
    <property type="entry name" value="RESPONSE REGULATORY DOMAIN-CONTAINING PROTEIN"/>
    <property type="match status" value="1"/>
</dbReference>
<gene>
    <name evidence="4" type="ORF">PITCH_A840083</name>
</gene>
<dbReference type="InterPro" id="IPR011006">
    <property type="entry name" value="CheY-like_superfamily"/>
</dbReference>
<dbReference type="EMBL" id="OJIN01000230">
    <property type="protein sequence ID" value="SPD76197.1"/>
    <property type="molecule type" value="Genomic_DNA"/>
</dbReference>
<dbReference type="PANTHER" id="PTHR44591">
    <property type="entry name" value="STRESS RESPONSE REGULATOR PROTEIN 1"/>
    <property type="match status" value="1"/>
</dbReference>
<dbReference type="PROSITE" id="PS50110">
    <property type="entry name" value="RESPONSE_REGULATORY"/>
    <property type="match status" value="1"/>
</dbReference>
<evidence type="ECO:0000259" key="3">
    <source>
        <dbReference type="PROSITE" id="PS50110"/>
    </source>
</evidence>
<reference evidence="4" key="1">
    <citation type="submission" date="2018-01" db="EMBL/GenBank/DDBJ databases">
        <authorList>
            <person name="Regsiter A."/>
            <person name="William W."/>
        </authorList>
    </citation>
    <scope>NUCLEOTIDE SEQUENCE</scope>
    <source>
        <strain evidence="4">TRIP AH-1</strain>
    </source>
</reference>
<dbReference type="SUPFAM" id="SSF52172">
    <property type="entry name" value="CheY-like"/>
    <property type="match status" value="1"/>
</dbReference>
<proteinExistence type="predicted"/>
<comment type="caution">
    <text evidence="2">Lacks conserved residue(s) required for the propagation of feature annotation.</text>
</comment>
<dbReference type="SMART" id="SM00448">
    <property type="entry name" value="REC"/>
    <property type="match status" value="1"/>
</dbReference>
<accession>A0A445N3A6</accession>
<dbReference type="Gene3D" id="3.40.50.2300">
    <property type="match status" value="1"/>
</dbReference>
<organism evidence="4">
    <name type="scientific">uncultured Desulfobacterium sp</name>
    <dbReference type="NCBI Taxonomy" id="201089"/>
    <lineage>
        <taxon>Bacteria</taxon>
        <taxon>Pseudomonadati</taxon>
        <taxon>Thermodesulfobacteriota</taxon>
        <taxon>Desulfobacteria</taxon>
        <taxon>Desulfobacterales</taxon>
        <taxon>Desulfobacteriaceae</taxon>
        <taxon>Desulfobacterium</taxon>
        <taxon>environmental samples</taxon>
    </lineage>
</organism>
<evidence type="ECO:0000313" key="4">
    <source>
        <dbReference type="EMBL" id="SPD76197.1"/>
    </source>
</evidence>